<dbReference type="EMBL" id="OZ075118">
    <property type="protein sequence ID" value="CAL5085158.1"/>
    <property type="molecule type" value="Genomic_DNA"/>
</dbReference>
<dbReference type="Pfam" id="PF04504">
    <property type="entry name" value="GeBP-like_DBD"/>
    <property type="match status" value="1"/>
</dbReference>
<feature type="compositionally biased region" description="Acidic residues" evidence="3">
    <location>
        <begin position="42"/>
        <end position="57"/>
    </location>
</feature>
<feature type="domain" description="Glabrous enhancer-binding protein-like DBD" evidence="4">
    <location>
        <begin position="442"/>
        <end position="529"/>
    </location>
</feature>
<feature type="compositionally biased region" description="Basic residues" evidence="3">
    <location>
        <begin position="229"/>
        <end position="242"/>
    </location>
</feature>
<sequence>MGAKRRARRSRSEDSVELDFNGFMKPKPAKTAPPPPLPEGNGSEEEEQGTETAEEEIDKSGNARLVRHSPVAAASKPKEMPKPPPGEDVGAWGSGEASPVRGAPIDGLTIAAPPPRKKFRTKKTTKRVKRPPPPSEGERAHSEVVESGDPSPVSNVPADGTTSVSQWREIVASPDHNKRGATPPSPKRAKRGATPPQVEEEQAEKSPAGDGGDGTGEPQADTGAPADKVKHKKKKKKHRKVLAKPPQPDPADLGLTGNIEEAPEARNTTSSKEKDSFQEEEPQGEEMVEQDHAGNISLPQANDGAHEKEQQRKVLGKPPQPDSAELEQLTGNIEEAPDTRNTTSPKEKDSALEEEQQGEEMVEQDHARNTTSPQEDSSQEEEQQGEEVAEQEQADNTPLPQEDSTQDDNDMGVDVSGEALPERNASLPKLCTSDGEKKPAVERSWSREDELKILTALVEHAQSHGGALPDSSDLLAKLTFDKTDANADKLDDKIRKLRARYRRLSSKPQGRPTDDLGHRLFELSEVLWGQFDDDVRAEAAFVTGDSEFSQRSRLYPYLAREVKVYAETHGSGNLIMEGFTTISDDKARRLDAMCRKQRVDMLNLEMSQINLTKAVVSELSSEIN</sequence>
<feature type="compositionally biased region" description="Basic residues" evidence="3">
    <location>
        <begin position="115"/>
        <end position="130"/>
    </location>
</feature>
<dbReference type="InterPro" id="IPR053932">
    <property type="entry name" value="GeBP-like_DBD"/>
</dbReference>
<reference evidence="5 6" key="2">
    <citation type="submission" date="2024-10" db="EMBL/GenBank/DDBJ databases">
        <authorList>
            <person name="Ryan C."/>
        </authorList>
    </citation>
    <scope>NUCLEOTIDE SEQUENCE [LARGE SCALE GENOMIC DNA]</scope>
</reference>
<comment type="similarity">
    <text evidence="1">Belongs to the GeBP family.</text>
</comment>
<gene>
    <name evidence="5" type="ORF">URODEC1_LOCUS110944</name>
</gene>
<dbReference type="InterPro" id="IPR007592">
    <property type="entry name" value="GEBP"/>
</dbReference>
<dbReference type="GO" id="GO:0010468">
    <property type="term" value="P:regulation of gene expression"/>
    <property type="evidence" value="ECO:0007669"/>
    <property type="project" value="UniProtKB-ARBA"/>
</dbReference>
<protein>
    <recommendedName>
        <fullName evidence="4">Glabrous enhancer-binding protein-like DBD domain-containing protein</fullName>
    </recommendedName>
</protein>
<reference evidence="6" key="1">
    <citation type="submission" date="2024-06" db="EMBL/GenBank/DDBJ databases">
        <authorList>
            <person name="Ryan C."/>
        </authorList>
    </citation>
    <scope>NUCLEOTIDE SEQUENCE [LARGE SCALE GENOMIC DNA]</scope>
</reference>
<accession>A0ABC9G046</accession>
<evidence type="ECO:0000313" key="6">
    <source>
        <dbReference type="Proteomes" id="UP001497457"/>
    </source>
</evidence>
<feature type="region of interest" description="Disordered" evidence="3">
    <location>
        <begin position="1"/>
        <end position="444"/>
    </location>
</feature>
<proteinExistence type="inferred from homology"/>
<name>A0ABC9G046_9POAL</name>
<dbReference type="PANTHER" id="PTHR31662:SF13">
    <property type="entry name" value="OS09G0287600 PROTEIN"/>
    <property type="match status" value="1"/>
</dbReference>
<keyword evidence="2" id="KW-0175">Coiled coil</keyword>
<feature type="compositionally biased region" description="Basic and acidic residues" evidence="3">
    <location>
        <begin position="434"/>
        <end position="444"/>
    </location>
</feature>
<dbReference type="PANTHER" id="PTHR31662">
    <property type="entry name" value="BNAANNG10740D PROTEIN-RELATED"/>
    <property type="match status" value="1"/>
</dbReference>
<keyword evidence="6" id="KW-1185">Reference proteome</keyword>
<dbReference type="Proteomes" id="UP001497457">
    <property type="component" value="Chromosome 8b"/>
</dbReference>
<feature type="compositionally biased region" description="Acidic residues" evidence="3">
    <location>
        <begin position="377"/>
        <end position="393"/>
    </location>
</feature>
<organism evidence="5 6">
    <name type="scientific">Urochloa decumbens</name>
    <dbReference type="NCBI Taxonomy" id="240449"/>
    <lineage>
        <taxon>Eukaryota</taxon>
        <taxon>Viridiplantae</taxon>
        <taxon>Streptophyta</taxon>
        <taxon>Embryophyta</taxon>
        <taxon>Tracheophyta</taxon>
        <taxon>Spermatophyta</taxon>
        <taxon>Magnoliopsida</taxon>
        <taxon>Liliopsida</taxon>
        <taxon>Poales</taxon>
        <taxon>Poaceae</taxon>
        <taxon>PACMAD clade</taxon>
        <taxon>Panicoideae</taxon>
        <taxon>Panicodae</taxon>
        <taxon>Paniceae</taxon>
        <taxon>Melinidinae</taxon>
        <taxon>Urochloa</taxon>
    </lineage>
</organism>
<evidence type="ECO:0000313" key="5">
    <source>
        <dbReference type="EMBL" id="CAL5085158.1"/>
    </source>
</evidence>
<feature type="coiled-coil region" evidence="2">
    <location>
        <begin position="480"/>
        <end position="507"/>
    </location>
</feature>
<evidence type="ECO:0000259" key="4">
    <source>
        <dbReference type="Pfam" id="PF04504"/>
    </source>
</evidence>
<dbReference type="AlphaFoldDB" id="A0ABC9G046"/>
<feature type="compositionally biased region" description="Acidic residues" evidence="3">
    <location>
        <begin position="278"/>
        <end position="288"/>
    </location>
</feature>
<evidence type="ECO:0000256" key="3">
    <source>
        <dbReference type="SAM" id="MobiDB-lite"/>
    </source>
</evidence>
<evidence type="ECO:0000256" key="2">
    <source>
        <dbReference type="SAM" id="Coils"/>
    </source>
</evidence>
<feature type="compositionally biased region" description="Acidic residues" evidence="3">
    <location>
        <begin position="352"/>
        <end position="362"/>
    </location>
</feature>
<evidence type="ECO:0000256" key="1">
    <source>
        <dbReference type="ARBA" id="ARBA00010820"/>
    </source>
</evidence>